<evidence type="ECO:0000256" key="1">
    <source>
        <dbReference type="SAM" id="MobiDB-lite"/>
    </source>
</evidence>
<reference evidence="2 3" key="1">
    <citation type="submission" date="2019-03" db="EMBL/GenBank/DDBJ databases">
        <title>Single cell metagenomics reveals metabolic interactions within the superorganism composed of flagellate Streblomastix strix and complex community of Bacteroidetes bacteria on its surface.</title>
        <authorList>
            <person name="Treitli S.C."/>
            <person name="Kolisko M."/>
            <person name="Husnik F."/>
            <person name="Keeling P."/>
            <person name="Hampl V."/>
        </authorList>
    </citation>
    <scope>NUCLEOTIDE SEQUENCE [LARGE SCALE GENOMIC DNA]</scope>
    <source>
        <strain evidence="2">ST1C</strain>
    </source>
</reference>
<accession>A0A5J4UJR4</accession>
<proteinExistence type="predicted"/>
<dbReference type="AlphaFoldDB" id="A0A5J4UJR4"/>
<feature type="region of interest" description="Disordered" evidence="1">
    <location>
        <begin position="1"/>
        <end position="42"/>
    </location>
</feature>
<feature type="region of interest" description="Disordered" evidence="1">
    <location>
        <begin position="59"/>
        <end position="81"/>
    </location>
</feature>
<evidence type="ECO:0000313" key="3">
    <source>
        <dbReference type="Proteomes" id="UP000324800"/>
    </source>
</evidence>
<feature type="region of interest" description="Disordered" evidence="1">
    <location>
        <begin position="141"/>
        <end position="171"/>
    </location>
</feature>
<name>A0A5J4UJR4_9EUKA</name>
<comment type="caution">
    <text evidence="2">The sequence shown here is derived from an EMBL/GenBank/DDBJ whole genome shotgun (WGS) entry which is preliminary data.</text>
</comment>
<organism evidence="2 3">
    <name type="scientific">Streblomastix strix</name>
    <dbReference type="NCBI Taxonomy" id="222440"/>
    <lineage>
        <taxon>Eukaryota</taxon>
        <taxon>Metamonada</taxon>
        <taxon>Preaxostyla</taxon>
        <taxon>Oxymonadida</taxon>
        <taxon>Streblomastigidae</taxon>
        <taxon>Streblomastix</taxon>
    </lineage>
</organism>
<gene>
    <name evidence="2" type="ORF">EZS28_034588</name>
</gene>
<sequence>MQKVIRRLLQDEEVDDNDDHTQEGTLNTQEMASDEFGTIHKEKPTTVVDVNKEFDDIGKIGKDKQIQNQDNNNNNEEENEDDGFYQTKTQDENSILKLTQSNNQYNQTSSPSNPRIVDPKIASISMGQAVKFDLNSMMQNSQYQPVQQKQPYSASNSENSQSSSSNSSVVTGGTIGLGLGVPGFQQASPSIGTGGSENNSPQMLIVDFSKQPMTGIGSQIQMMPWFQQANLDEDEDEDKNKGLVRNLVTDQQWEEKLDHEIIKLQTAYKQLPSPTSLTYVFSLSGIVIAYA</sequence>
<feature type="compositionally biased region" description="Polar residues" evidence="1">
    <location>
        <begin position="141"/>
        <end position="152"/>
    </location>
</feature>
<protein>
    <submittedName>
        <fullName evidence="2">Uncharacterized protein</fullName>
    </submittedName>
</protein>
<dbReference type="EMBL" id="SNRW01015926">
    <property type="protein sequence ID" value="KAA6369885.1"/>
    <property type="molecule type" value="Genomic_DNA"/>
</dbReference>
<evidence type="ECO:0000313" key="2">
    <source>
        <dbReference type="EMBL" id="KAA6369885.1"/>
    </source>
</evidence>
<dbReference type="Proteomes" id="UP000324800">
    <property type="component" value="Unassembled WGS sequence"/>
</dbReference>
<feature type="compositionally biased region" description="Low complexity" evidence="1">
    <location>
        <begin position="153"/>
        <end position="171"/>
    </location>
</feature>